<sequence>MLSQLTELLGVGNNRQAVSDFIRQQYGQTALSQLTPDQLKNVLTLLQQGQLSIPQPQQRPATDRPLLPAEHNTLNQLVTKLAAATGESNKTYLANQCWNSPA</sequence>
<dbReference type="Proteomes" id="UP000269208">
    <property type="component" value="Chromosome"/>
</dbReference>
<evidence type="ECO:0000313" key="1">
    <source>
        <dbReference type="EMBL" id="VEB56470.1"/>
    </source>
</evidence>
<protein>
    <submittedName>
        <fullName evidence="1">Div protein</fullName>
    </submittedName>
</protein>
<name>A0A3S4HU13_SALET</name>
<dbReference type="EMBL" id="LR134190">
    <property type="protein sequence ID" value="VEB56470.1"/>
    <property type="molecule type" value="Genomic_DNA"/>
</dbReference>
<reference evidence="1 2" key="1">
    <citation type="submission" date="2018-12" db="EMBL/GenBank/DDBJ databases">
        <authorList>
            <consortium name="Pathogen Informatics"/>
        </authorList>
    </citation>
    <scope>NUCLEOTIDE SEQUENCE [LARGE SCALE GENOMIC DNA]</scope>
    <source>
        <strain evidence="1 2">NCTC6754</strain>
    </source>
</reference>
<dbReference type="AlphaFoldDB" id="A0A3S4HU13"/>
<organism evidence="1 2">
    <name type="scientific">Salmonella enterica I</name>
    <dbReference type="NCBI Taxonomy" id="59201"/>
    <lineage>
        <taxon>Bacteria</taxon>
        <taxon>Pseudomonadati</taxon>
        <taxon>Pseudomonadota</taxon>
        <taxon>Gammaproteobacteria</taxon>
        <taxon>Enterobacterales</taxon>
        <taxon>Enterobacteriaceae</taxon>
        <taxon>Salmonella</taxon>
    </lineage>
</organism>
<evidence type="ECO:0000313" key="2">
    <source>
        <dbReference type="Proteomes" id="UP000269208"/>
    </source>
</evidence>
<gene>
    <name evidence="1" type="primary">div_2</name>
    <name evidence="1" type="ORF">NCTC6754_04390</name>
</gene>
<proteinExistence type="predicted"/>
<accession>A0A3S4HU13</accession>